<evidence type="ECO:0000313" key="3">
    <source>
        <dbReference type="Proteomes" id="UP000823775"/>
    </source>
</evidence>
<comment type="caution">
    <text evidence="2">The sequence shown here is derived from an EMBL/GenBank/DDBJ whole genome shotgun (WGS) entry which is preliminary data.</text>
</comment>
<name>A0ABS8UN56_DATST</name>
<proteinExistence type="predicted"/>
<reference evidence="2 3" key="1">
    <citation type="journal article" date="2021" name="BMC Genomics">
        <title>Datura genome reveals duplications of psychoactive alkaloid biosynthetic genes and high mutation rate following tissue culture.</title>
        <authorList>
            <person name="Rajewski A."/>
            <person name="Carter-House D."/>
            <person name="Stajich J."/>
            <person name="Litt A."/>
        </authorList>
    </citation>
    <scope>NUCLEOTIDE SEQUENCE [LARGE SCALE GENOMIC DNA]</scope>
    <source>
        <strain evidence="2">AR-01</strain>
    </source>
</reference>
<dbReference type="EMBL" id="JACEIK010002301">
    <property type="protein sequence ID" value="MCD9560332.1"/>
    <property type="molecule type" value="Genomic_DNA"/>
</dbReference>
<evidence type="ECO:0000313" key="2">
    <source>
        <dbReference type="EMBL" id="MCD9560332.1"/>
    </source>
</evidence>
<feature type="compositionally biased region" description="Basic and acidic residues" evidence="1">
    <location>
        <begin position="12"/>
        <end position="22"/>
    </location>
</feature>
<keyword evidence="3" id="KW-1185">Reference proteome</keyword>
<feature type="region of interest" description="Disordered" evidence="1">
    <location>
        <begin position="1"/>
        <end position="22"/>
    </location>
</feature>
<accession>A0ABS8UN56</accession>
<organism evidence="2 3">
    <name type="scientific">Datura stramonium</name>
    <name type="common">Jimsonweed</name>
    <name type="synonym">Common thornapple</name>
    <dbReference type="NCBI Taxonomy" id="4076"/>
    <lineage>
        <taxon>Eukaryota</taxon>
        <taxon>Viridiplantae</taxon>
        <taxon>Streptophyta</taxon>
        <taxon>Embryophyta</taxon>
        <taxon>Tracheophyta</taxon>
        <taxon>Spermatophyta</taxon>
        <taxon>Magnoliopsida</taxon>
        <taxon>eudicotyledons</taxon>
        <taxon>Gunneridae</taxon>
        <taxon>Pentapetalae</taxon>
        <taxon>asterids</taxon>
        <taxon>lamiids</taxon>
        <taxon>Solanales</taxon>
        <taxon>Solanaceae</taxon>
        <taxon>Solanoideae</taxon>
        <taxon>Datureae</taxon>
        <taxon>Datura</taxon>
    </lineage>
</organism>
<sequence>RGRQTQSIYRKSPSDHESKDESWYPMKTHYNVSYLEFREFVPEALKGHDDSS</sequence>
<evidence type="ECO:0000256" key="1">
    <source>
        <dbReference type="SAM" id="MobiDB-lite"/>
    </source>
</evidence>
<protein>
    <submittedName>
        <fullName evidence="2">Uncharacterized protein</fullName>
    </submittedName>
</protein>
<dbReference type="Proteomes" id="UP000823775">
    <property type="component" value="Unassembled WGS sequence"/>
</dbReference>
<gene>
    <name evidence="2" type="ORF">HAX54_018949</name>
</gene>
<feature type="non-terminal residue" evidence="2">
    <location>
        <position position="1"/>
    </location>
</feature>